<evidence type="ECO:0000313" key="2">
    <source>
        <dbReference type="Proteomes" id="UP001264340"/>
    </source>
</evidence>
<proteinExistence type="predicted"/>
<keyword evidence="2" id="KW-1185">Reference proteome</keyword>
<organism evidence="1 2">
    <name type="scientific">Paraburkholderia terricola</name>
    <dbReference type="NCBI Taxonomy" id="169427"/>
    <lineage>
        <taxon>Bacteria</taxon>
        <taxon>Pseudomonadati</taxon>
        <taxon>Pseudomonadota</taxon>
        <taxon>Betaproteobacteria</taxon>
        <taxon>Burkholderiales</taxon>
        <taxon>Burkholderiaceae</taxon>
        <taxon>Paraburkholderia</taxon>
    </lineage>
</organism>
<reference evidence="1 2" key="1">
    <citation type="submission" date="2023-07" db="EMBL/GenBank/DDBJ databases">
        <title>Sorghum-associated microbial communities from plants grown in Nebraska, USA.</title>
        <authorList>
            <person name="Schachtman D."/>
        </authorList>
    </citation>
    <scope>NUCLEOTIDE SEQUENCE [LARGE SCALE GENOMIC DNA]</scope>
    <source>
        <strain evidence="1 2">DS1316</strain>
    </source>
</reference>
<protein>
    <recommendedName>
        <fullName evidence="3">DNA-directed RNA polymerase II</fullName>
    </recommendedName>
</protein>
<accession>A0ABU1LJ14</accession>
<dbReference type="EMBL" id="JAVDRP010000001">
    <property type="protein sequence ID" value="MDR6406718.1"/>
    <property type="molecule type" value="Genomic_DNA"/>
</dbReference>
<gene>
    <name evidence="1" type="ORF">J2804_000106</name>
</gene>
<name>A0ABU1LJ14_9BURK</name>
<comment type="caution">
    <text evidence="1">The sequence shown here is derived from an EMBL/GenBank/DDBJ whole genome shotgun (WGS) entry which is preliminary data.</text>
</comment>
<sequence length="106" mass="10909">MAFVFDAVESEARAIEYPPVAEAAFPSATSLTIVVLPAMPAIAFVPPAKEFTPFELAPKPAAMEPLPEAVAVSPNAAESSPTAFANLPTAVLFNPLPYALAPTAVA</sequence>
<evidence type="ECO:0008006" key="3">
    <source>
        <dbReference type="Google" id="ProtNLM"/>
    </source>
</evidence>
<dbReference type="Proteomes" id="UP001264340">
    <property type="component" value="Unassembled WGS sequence"/>
</dbReference>
<dbReference type="RefSeq" id="WP_310117676.1">
    <property type="nucleotide sequence ID" value="NZ_JAVDQV010000001.1"/>
</dbReference>
<evidence type="ECO:0000313" key="1">
    <source>
        <dbReference type="EMBL" id="MDR6406718.1"/>
    </source>
</evidence>